<keyword evidence="2" id="KW-0808">Transferase</keyword>
<dbReference type="InterPro" id="IPR053134">
    <property type="entry name" value="RNA-dir_DNA_polymerase"/>
</dbReference>
<dbReference type="Gene3D" id="3.30.70.270">
    <property type="match status" value="1"/>
</dbReference>
<comment type="caution">
    <text evidence="2">The sequence shown here is derived from an EMBL/GenBank/DDBJ whole genome shotgun (WGS) entry which is preliminary data.</text>
</comment>
<dbReference type="InterPro" id="IPR001584">
    <property type="entry name" value="Integrase_cat-core"/>
</dbReference>
<dbReference type="GO" id="GO:0003964">
    <property type="term" value="F:RNA-directed DNA polymerase activity"/>
    <property type="evidence" value="ECO:0007669"/>
    <property type="project" value="UniProtKB-KW"/>
</dbReference>
<dbReference type="InterPro" id="IPR043128">
    <property type="entry name" value="Rev_trsase/Diguanyl_cyclase"/>
</dbReference>
<dbReference type="InterPro" id="IPR043502">
    <property type="entry name" value="DNA/RNA_pol_sf"/>
</dbReference>
<dbReference type="SUPFAM" id="SSF56672">
    <property type="entry name" value="DNA/RNA polymerases"/>
    <property type="match status" value="1"/>
</dbReference>
<dbReference type="Gene3D" id="3.30.420.10">
    <property type="entry name" value="Ribonuclease H-like superfamily/Ribonuclease H"/>
    <property type="match status" value="1"/>
</dbReference>
<dbReference type="PANTHER" id="PTHR24559:SF427">
    <property type="entry name" value="RNA-DIRECTED DNA POLYMERASE"/>
    <property type="match status" value="1"/>
</dbReference>
<proteinExistence type="predicted"/>
<organism evidence="2 3">
    <name type="scientific">Tanacetum coccineum</name>
    <dbReference type="NCBI Taxonomy" id="301880"/>
    <lineage>
        <taxon>Eukaryota</taxon>
        <taxon>Viridiplantae</taxon>
        <taxon>Streptophyta</taxon>
        <taxon>Embryophyta</taxon>
        <taxon>Tracheophyta</taxon>
        <taxon>Spermatophyta</taxon>
        <taxon>Magnoliopsida</taxon>
        <taxon>eudicotyledons</taxon>
        <taxon>Gunneridae</taxon>
        <taxon>Pentapetalae</taxon>
        <taxon>asterids</taxon>
        <taxon>campanulids</taxon>
        <taxon>Asterales</taxon>
        <taxon>Asteraceae</taxon>
        <taxon>Asteroideae</taxon>
        <taxon>Anthemideae</taxon>
        <taxon>Anthemidinae</taxon>
        <taxon>Tanacetum</taxon>
    </lineage>
</organism>
<keyword evidence="2" id="KW-0548">Nucleotidyltransferase</keyword>
<dbReference type="CDD" id="cd01647">
    <property type="entry name" value="RT_LTR"/>
    <property type="match status" value="1"/>
</dbReference>
<dbReference type="PROSITE" id="PS50994">
    <property type="entry name" value="INTEGRASE"/>
    <property type="match status" value="1"/>
</dbReference>
<name>A0ABQ5HH68_9ASTR</name>
<dbReference type="PANTHER" id="PTHR24559">
    <property type="entry name" value="TRANSPOSON TY3-I GAG-POL POLYPROTEIN"/>
    <property type="match status" value="1"/>
</dbReference>
<dbReference type="InterPro" id="IPR012337">
    <property type="entry name" value="RNaseH-like_sf"/>
</dbReference>
<keyword evidence="3" id="KW-1185">Reference proteome</keyword>
<dbReference type="Gene3D" id="3.10.10.10">
    <property type="entry name" value="HIV Type 1 Reverse Transcriptase, subunit A, domain 1"/>
    <property type="match status" value="1"/>
</dbReference>
<keyword evidence="2" id="KW-0695">RNA-directed DNA polymerase</keyword>
<reference evidence="2" key="1">
    <citation type="journal article" date="2022" name="Int. J. Mol. Sci.">
        <title>Draft Genome of Tanacetum Coccineum: Genomic Comparison of Closely Related Tanacetum-Family Plants.</title>
        <authorList>
            <person name="Yamashiro T."/>
            <person name="Shiraishi A."/>
            <person name="Nakayama K."/>
            <person name="Satake H."/>
        </authorList>
    </citation>
    <scope>NUCLEOTIDE SEQUENCE</scope>
</reference>
<dbReference type="InterPro" id="IPR000477">
    <property type="entry name" value="RT_dom"/>
</dbReference>
<dbReference type="InterPro" id="IPR036397">
    <property type="entry name" value="RNaseH_sf"/>
</dbReference>
<reference evidence="2" key="2">
    <citation type="submission" date="2022-01" db="EMBL/GenBank/DDBJ databases">
        <authorList>
            <person name="Yamashiro T."/>
            <person name="Shiraishi A."/>
            <person name="Satake H."/>
            <person name="Nakayama K."/>
        </authorList>
    </citation>
    <scope>NUCLEOTIDE SEQUENCE</scope>
</reference>
<feature type="domain" description="Integrase catalytic" evidence="1">
    <location>
        <begin position="377"/>
        <end position="508"/>
    </location>
</feature>
<evidence type="ECO:0000313" key="3">
    <source>
        <dbReference type="Proteomes" id="UP001151760"/>
    </source>
</evidence>
<dbReference type="SUPFAM" id="SSF53098">
    <property type="entry name" value="Ribonuclease H-like"/>
    <property type="match status" value="1"/>
</dbReference>
<sequence length="584" mass="66205">MAPKTGHKVKHPIEKHGAIAATTTTVTYAQLQVMIDQGVTVILAARNANTNGVDSHNSGTGARRKRAGATRLLVLNCYAMNWMNFKRKMMTSMPRPRLGTQVELWELNVKGIDVIGYNQCFQELALLCGRMFPEESDKIKKYVGTVEKKQYGGSKPLCSKCNYHHDGLCAPKCNKGHFKRECPKLKNNNNCGNPVGGGNAPAKAKDKSKEKRLGDVPIVQDFPKVFPEDFPSLPPTHNSSPWGAPVLFVKKKDGSFRMCIDYRELNKLTVKNRYPLSRIDDLFDQLQGSSVYSKIDLRSGYHQLRVREEDILKTAFRTRYGHYVFQVIPFGLTNAPAVFMDLMNQHHWLELLSDYDCKICYHLRKANVVVDALSRKEREPPLRAQALVMNIGLNLPKQILDAQIKNEDVGGVGCHAMVIVDRLTESAIFVPMRETDPMDKLARMYLKEVVTRHGIPLSIICDRDPRFASNFWKSLQNAFGISLDMSTAYHPQIDGQSERTIQTLEDIILVMFNGVYLEPKVKFKESSFWKIRARVNWRSGRVGEEVLIFCLRVRSLRCLFVKGAYESILERDVTIMASEPGYAL</sequence>
<accession>A0ABQ5HH68</accession>
<protein>
    <submittedName>
        <fullName evidence="2">Reverse transcriptase domain-containing protein</fullName>
    </submittedName>
</protein>
<gene>
    <name evidence="2" type="ORF">Tco_1068985</name>
</gene>
<evidence type="ECO:0000259" key="1">
    <source>
        <dbReference type="PROSITE" id="PS50994"/>
    </source>
</evidence>
<dbReference type="Proteomes" id="UP001151760">
    <property type="component" value="Unassembled WGS sequence"/>
</dbReference>
<dbReference type="Pfam" id="PF00078">
    <property type="entry name" value="RVT_1"/>
    <property type="match status" value="1"/>
</dbReference>
<dbReference type="EMBL" id="BQNB010019623">
    <property type="protein sequence ID" value="GJT87268.1"/>
    <property type="molecule type" value="Genomic_DNA"/>
</dbReference>
<evidence type="ECO:0000313" key="2">
    <source>
        <dbReference type="EMBL" id="GJT87268.1"/>
    </source>
</evidence>